<gene>
    <name evidence="1" type="ORF">CCMP2556_LOCUS21709</name>
</gene>
<evidence type="ECO:0000313" key="2">
    <source>
        <dbReference type="Proteomes" id="UP001642484"/>
    </source>
</evidence>
<comment type="caution">
    <text evidence="1">The sequence shown here is derived from an EMBL/GenBank/DDBJ whole genome shotgun (WGS) entry which is preliminary data.</text>
</comment>
<dbReference type="InterPro" id="IPR021838">
    <property type="entry name" value="DUF3431"/>
</dbReference>
<dbReference type="PANTHER" id="PTHR37490">
    <property type="entry name" value="EXPRESSED PROTEIN"/>
    <property type="match status" value="1"/>
</dbReference>
<keyword evidence="2" id="KW-1185">Reference proteome</keyword>
<dbReference type="PANTHER" id="PTHR37490:SF2">
    <property type="match status" value="1"/>
</dbReference>
<reference evidence="1 2" key="1">
    <citation type="submission" date="2024-02" db="EMBL/GenBank/DDBJ databases">
        <authorList>
            <person name="Chen Y."/>
            <person name="Shah S."/>
            <person name="Dougan E. K."/>
            <person name="Thang M."/>
            <person name="Chan C."/>
        </authorList>
    </citation>
    <scope>NUCLEOTIDE SEQUENCE [LARGE SCALE GENOMIC DNA]</scope>
</reference>
<evidence type="ECO:0000313" key="1">
    <source>
        <dbReference type="EMBL" id="CAK9040262.1"/>
    </source>
</evidence>
<dbReference type="Proteomes" id="UP001642484">
    <property type="component" value="Unassembled WGS sequence"/>
</dbReference>
<dbReference type="EMBL" id="CAXAMN010013258">
    <property type="protein sequence ID" value="CAK9040262.1"/>
    <property type="molecule type" value="Genomic_DNA"/>
</dbReference>
<accession>A0ABP0LNK4</accession>
<proteinExistence type="predicted"/>
<dbReference type="Pfam" id="PF11913">
    <property type="entry name" value="DUF3431"/>
    <property type="match status" value="1"/>
</dbReference>
<sequence>MSSGACCVLRRRSVEACCLRNFMVKKPLVCSHNLPLIPILFARPIASEAPPGAVPSQGTEAWYADYDLSLRPEDAGAGPLSWRLSAWQFQEDLIDFYNNNGRPPLNPAYFVVATLPEALQMQILQECPGLMVASSILIAQARQSAGDCPQAAAVFRQMLRWAYLLSSRDAAFLAPFDSLVLEEEQIKQLVTQASAMLPGWSIEVAMQRFLQAHTSCRNTKLPSHRCEDAKLDIVVAVCNEDLSWLESFAPARFWVYAKCGLQGHKFLPCANYEELPNLAMESLAYATHMERHYETLADFTLFVQGSPFEHASQRLVEDTVSAVQEGLYDVPFLHMNSRRFLSGSSFCLRDLYTRLMESPAQVPEAFGSYCCSQFMVRRDRIQARPRALYHRIRSILLGEVPLACAQDVKYDPRPRIAVSALFEHLWHVVLGESPVLPTRRSDQRHNYSNASLLPLFARVDVIEGALPDVLLSQM</sequence>
<organism evidence="1 2">
    <name type="scientific">Durusdinium trenchii</name>
    <dbReference type="NCBI Taxonomy" id="1381693"/>
    <lineage>
        <taxon>Eukaryota</taxon>
        <taxon>Sar</taxon>
        <taxon>Alveolata</taxon>
        <taxon>Dinophyceae</taxon>
        <taxon>Suessiales</taxon>
        <taxon>Symbiodiniaceae</taxon>
        <taxon>Durusdinium</taxon>
    </lineage>
</organism>
<protein>
    <submittedName>
        <fullName evidence="1">Uncharacterized protein</fullName>
    </submittedName>
</protein>
<name>A0ABP0LNK4_9DINO</name>